<protein>
    <submittedName>
        <fullName evidence="1">Uncharacterized protein</fullName>
    </submittedName>
</protein>
<comment type="caution">
    <text evidence="1">The sequence shown here is derived from an EMBL/GenBank/DDBJ whole genome shotgun (WGS) entry which is preliminary data.</text>
</comment>
<keyword evidence="2" id="KW-1185">Reference proteome</keyword>
<gene>
    <name evidence="1" type="ORF">RHGRI_031348</name>
</gene>
<evidence type="ECO:0000313" key="2">
    <source>
        <dbReference type="Proteomes" id="UP000823749"/>
    </source>
</evidence>
<evidence type="ECO:0000313" key="1">
    <source>
        <dbReference type="EMBL" id="KAG5524641.1"/>
    </source>
</evidence>
<proteinExistence type="predicted"/>
<accession>A0AAV6I7V5</accession>
<reference evidence="1" key="1">
    <citation type="submission" date="2020-08" db="EMBL/GenBank/DDBJ databases">
        <title>Plant Genome Project.</title>
        <authorList>
            <person name="Zhang R.-G."/>
        </authorList>
    </citation>
    <scope>NUCLEOTIDE SEQUENCE</scope>
    <source>
        <strain evidence="1">WSP0</strain>
        <tissue evidence="1">Leaf</tissue>
    </source>
</reference>
<organism evidence="1 2">
    <name type="scientific">Rhododendron griersonianum</name>
    <dbReference type="NCBI Taxonomy" id="479676"/>
    <lineage>
        <taxon>Eukaryota</taxon>
        <taxon>Viridiplantae</taxon>
        <taxon>Streptophyta</taxon>
        <taxon>Embryophyta</taxon>
        <taxon>Tracheophyta</taxon>
        <taxon>Spermatophyta</taxon>
        <taxon>Magnoliopsida</taxon>
        <taxon>eudicotyledons</taxon>
        <taxon>Gunneridae</taxon>
        <taxon>Pentapetalae</taxon>
        <taxon>asterids</taxon>
        <taxon>Ericales</taxon>
        <taxon>Ericaceae</taxon>
        <taxon>Ericoideae</taxon>
        <taxon>Rhodoreae</taxon>
        <taxon>Rhododendron</taxon>
    </lineage>
</organism>
<dbReference type="EMBL" id="JACTNZ010000011">
    <property type="protein sequence ID" value="KAG5524641.1"/>
    <property type="molecule type" value="Genomic_DNA"/>
</dbReference>
<sequence length="169" mass="19981">MYSNLCCIGLSHRNNVERVVDLDRYETRFWNYHQGFKVKTTKQRSMIRFACEGSGKSLRETWCNLKCECPFQVTCVKEDEGWTLTVMNGMHNHPCALQEEGHSHKRRMSSKHIKMMVQKSLEMLKPKEILHTVNQMDACKMVTIKSVYNACYKQRNKLPQQEPKKMIYQ</sequence>
<name>A0AAV6I7V5_9ERIC</name>
<dbReference type="Proteomes" id="UP000823749">
    <property type="component" value="Chromosome 11"/>
</dbReference>
<dbReference type="AlphaFoldDB" id="A0AAV6I7V5"/>